<evidence type="ECO:0000313" key="1">
    <source>
        <dbReference type="EMBL" id="VTN10466.1"/>
    </source>
</evidence>
<dbReference type="Proteomes" id="UP000339249">
    <property type="component" value="Unassembled WGS sequence"/>
</dbReference>
<dbReference type="EMBL" id="CABDVU010000001">
    <property type="protein sequence ID" value="VTN10466.1"/>
    <property type="molecule type" value="Genomic_DNA"/>
</dbReference>
<evidence type="ECO:0000313" key="2">
    <source>
        <dbReference type="Proteomes" id="UP000339249"/>
    </source>
</evidence>
<name>A0A4U9D045_RAOTE</name>
<organism evidence="1 2">
    <name type="scientific">Raoultella terrigena</name>
    <name type="common">Klebsiella terrigena</name>
    <dbReference type="NCBI Taxonomy" id="577"/>
    <lineage>
        <taxon>Bacteria</taxon>
        <taxon>Pseudomonadati</taxon>
        <taxon>Pseudomonadota</taxon>
        <taxon>Gammaproteobacteria</taxon>
        <taxon>Enterobacterales</taxon>
        <taxon>Enterobacteriaceae</taxon>
        <taxon>Klebsiella/Raoultella group</taxon>
        <taxon>Raoultella</taxon>
    </lineage>
</organism>
<accession>A0A4U9D045</accession>
<dbReference type="AlphaFoldDB" id="A0A4U9D045"/>
<gene>
    <name evidence="1" type="ORF">NCTC9185_02387</name>
</gene>
<protein>
    <submittedName>
        <fullName evidence="1">Uncharacterized protein</fullName>
    </submittedName>
</protein>
<reference evidence="1 2" key="1">
    <citation type="submission" date="2019-04" db="EMBL/GenBank/DDBJ databases">
        <authorList>
            <consortium name="Pathogen Informatics"/>
        </authorList>
    </citation>
    <scope>NUCLEOTIDE SEQUENCE [LARGE SCALE GENOMIC DNA]</scope>
    <source>
        <strain evidence="1 2">NCTC9185</strain>
    </source>
</reference>
<proteinExistence type="predicted"/>
<sequence>MRSPLRARRFAGNQFGLACGQQTGDFPRVLHRRGENHRPFSRLGKLNNLADDMRRNALLFFQLVIEVGLANRPLLCA</sequence>